<keyword evidence="2" id="KW-1185">Reference proteome</keyword>
<evidence type="ECO:0000313" key="1">
    <source>
        <dbReference type="EMBL" id="TWG20435.1"/>
    </source>
</evidence>
<name>A0A561W984_9ACTN</name>
<proteinExistence type="predicted"/>
<organism evidence="1 2">
    <name type="scientific">Micromonospora taraxaci</name>
    <dbReference type="NCBI Taxonomy" id="1316803"/>
    <lineage>
        <taxon>Bacteria</taxon>
        <taxon>Bacillati</taxon>
        <taxon>Actinomycetota</taxon>
        <taxon>Actinomycetes</taxon>
        <taxon>Micromonosporales</taxon>
        <taxon>Micromonosporaceae</taxon>
        <taxon>Micromonospora</taxon>
    </lineage>
</organism>
<protein>
    <submittedName>
        <fullName evidence="1">Uncharacterized protein</fullName>
    </submittedName>
</protein>
<accession>A0A561W984</accession>
<dbReference type="GeneID" id="300131276"/>
<dbReference type="OrthoDB" id="4396369at2"/>
<evidence type="ECO:0000313" key="2">
    <source>
        <dbReference type="Proteomes" id="UP000317685"/>
    </source>
</evidence>
<dbReference type="AlphaFoldDB" id="A0A561W984"/>
<dbReference type="RefSeq" id="WP_145785341.1">
    <property type="nucleotide sequence ID" value="NZ_VIWZ01000001.1"/>
</dbReference>
<dbReference type="EMBL" id="VIWZ01000001">
    <property type="protein sequence ID" value="TWG20435.1"/>
    <property type="molecule type" value="Genomic_DNA"/>
</dbReference>
<dbReference type="Proteomes" id="UP000317685">
    <property type="component" value="Unassembled WGS sequence"/>
</dbReference>
<gene>
    <name evidence="1" type="ORF">FHU34_115837</name>
</gene>
<reference evidence="1 2" key="1">
    <citation type="submission" date="2019-06" db="EMBL/GenBank/DDBJ databases">
        <title>Sequencing the genomes of 1000 actinobacteria strains.</title>
        <authorList>
            <person name="Klenk H.-P."/>
        </authorList>
    </citation>
    <scope>NUCLEOTIDE SEQUENCE [LARGE SCALE GENOMIC DNA]</scope>
    <source>
        <strain evidence="1 2">DSM 45885</strain>
    </source>
</reference>
<sequence>MPAEVRPYLVPEASTLVWQPWLLLDGHEWRPLPDELDGWDPGTDLRIARRVQVDATRFFQETGVELRNVALTVSWTSSTTDMTEAAPPARFDVGGGAVVDTILVGERLSGVLTLRTTVSLVHSPVGQAVGVAAVPGSVLAEHVQRVVLENVSSMFPVSEIDFSQTRLSPTASWHLETSTDLVAPFYGTFRVLINKRDRELSAAVARGARDKRQQALLDELQAGVASLLLELALHVRDDLADRDEWPPDSVGDVLYRTLAALPLSVPAPPSSVDLAEFRTQISGAVRHLGRGRVFQ</sequence>
<comment type="caution">
    <text evidence="1">The sequence shown here is derived from an EMBL/GenBank/DDBJ whole genome shotgun (WGS) entry which is preliminary data.</text>
</comment>